<dbReference type="RefSeq" id="WP_408075016.1">
    <property type="nucleotide sequence ID" value="NZ_JBELQB010000007.1"/>
</dbReference>
<evidence type="ECO:0000256" key="1">
    <source>
        <dbReference type="SAM" id="Phobius"/>
    </source>
</evidence>
<comment type="caution">
    <text evidence="2">The sequence shown here is derived from an EMBL/GenBank/DDBJ whole genome shotgun (WGS) entry which is preliminary data.</text>
</comment>
<keyword evidence="1" id="KW-1133">Transmembrane helix</keyword>
<protein>
    <submittedName>
        <fullName evidence="2">Uncharacterized protein</fullName>
    </submittedName>
</protein>
<reference evidence="2 3" key="1">
    <citation type="submission" date="2024-06" db="EMBL/GenBank/DDBJ databases">
        <authorList>
            <person name="Kaempfer P."/>
            <person name="Viver T."/>
        </authorList>
    </citation>
    <scope>NUCLEOTIDE SEQUENCE [LARGE SCALE GENOMIC DNA]</scope>
    <source>
        <strain evidence="2 3">ST-75</strain>
    </source>
</reference>
<sequence>MRIAHIKSNNDYFWLCIPLRDKIRFESKLLAMEIEFHFDESYSMPENDIRYFFREEDSGRVEDAYRSCRIRVVSADKGLVSVSKPIRLTRFYIKVSIIVVVVFIIVSLLLTLFTG</sequence>
<evidence type="ECO:0000313" key="2">
    <source>
        <dbReference type="EMBL" id="MFL9838033.1"/>
    </source>
</evidence>
<evidence type="ECO:0000313" key="3">
    <source>
        <dbReference type="Proteomes" id="UP001629059"/>
    </source>
</evidence>
<dbReference type="Proteomes" id="UP001629059">
    <property type="component" value="Unassembled WGS sequence"/>
</dbReference>
<accession>A0ABW8YCV2</accession>
<keyword evidence="1" id="KW-0812">Transmembrane</keyword>
<dbReference type="EMBL" id="JBELQB010000007">
    <property type="protein sequence ID" value="MFL9838033.1"/>
    <property type="molecule type" value="Genomic_DNA"/>
</dbReference>
<gene>
    <name evidence="2" type="ORF">ABS768_11025</name>
</gene>
<keyword evidence="3" id="KW-1185">Reference proteome</keyword>
<keyword evidence="1" id="KW-0472">Membrane</keyword>
<name>A0ABW8YCV2_9FLAO</name>
<organism evidence="2 3">
    <name type="scientific">Flavobacterium rhizophilum</name>
    <dbReference type="NCBI Taxonomy" id="3163296"/>
    <lineage>
        <taxon>Bacteria</taxon>
        <taxon>Pseudomonadati</taxon>
        <taxon>Bacteroidota</taxon>
        <taxon>Flavobacteriia</taxon>
        <taxon>Flavobacteriales</taxon>
        <taxon>Flavobacteriaceae</taxon>
        <taxon>Flavobacterium</taxon>
    </lineage>
</organism>
<feature type="transmembrane region" description="Helical" evidence="1">
    <location>
        <begin position="91"/>
        <end position="113"/>
    </location>
</feature>
<proteinExistence type="predicted"/>